<organism evidence="1 2">
    <name type="scientific">Rousettus aegyptiacus</name>
    <name type="common">Egyptian fruit bat</name>
    <name type="synonym">Pteropus aegyptiacus</name>
    <dbReference type="NCBI Taxonomy" id="9407"/>
    <lineage>
        <taxon>Eukaryota</taxon>
        <taxon>Metazoa</taxon>
        <taxon>Chordata</taxon>
        <taxon>Craniata</taxon>
        <taxon>Vertebrata</taxon>
        <taxon>Euteleostomi</taxon>
        <taxon>Mammalia</taxon>
        <taxon>Eutheria</taxon>
        <taxon>Laurasiatheria</taxon>
        <taxon>Chiroptera</taxon>
        <taxon>Yinpterochiroptera</taxon>
        <taxon>Pteropodoidea</taxon>
        <taxon>Pteropodidae</taxon>
        <taxon>Rousettinae</taxon>
        <taxon>Rousettus</taxon>
    </lineage>
</organism>
<reference evidence="1 2" key="1">
    <citation type="journal article" date="2020" name="Nature">
        <title>Six reference-quality genomes reveal evolution of bat adaptations.</title>
        <authorList>
            <person name="Jebb D."/>
            <person name="Huang Z."/>
            <person name="Pippel M."/>
            <person name="Hughes G.M."/>
            <person name="Lavrichenko K."/>
            <person name="Devanna P."/>
            <person name="Winkler S."/>
            <person name="Jermiin L.S."/>
            <person name="Skirmuntt E.C."/>
            <person name="Katzourakis A."/>
            <person name="Burkitt-Gray L."/>
            <person name="Ray D.A."/>
            <person name="Sullivan K.A.M."/>
            <person name="Roscito J.G."/>
            <person name="Kirilenko B.M."/>
            <person name="Davalos L.M."/>
            <person name="Corthals A.P."/>
            <person name="Power M.L."/>
            <person name="Jones G."/>
            <person name="Ransome R.D."/>
            <person name="Dechmann D.K.N."/>
            <person name="Locatelli A.G."/>
            <person name="Puechmaille S.J."/>
            <person name="Fedrigo O."/>
            <person name="Jarvis E.D."/>
            <person name="Hiller M."/>
            <person name="Vernes S.C."/>
            <person name="Myers E.W."/>
            <person name="Teeling E.C."/>
        </authorList>
    </citation>
    <scope>NUCLEOTIDE SEQUENCE [LARGE SCALE GENOMIC DNA]</scope>
    <source>
        <strain evidence="1">MRouAeg1</strain>
        <tissue evidence="1">Muscle</tissue>
    </source>
</reference>
<evidence type="ECO:0000313" key="1">
    <source>
        <dbReference type="EMBL" id="KAF6457089.1"/>
    </source>
</evidence>
<evidence type="ECO:0000313" key="2">
    <source>
        <dbReference type="Proteomes" id="UP000593571"/>
    </source>
</evidence>
<protein>
    <submittedName>
        <fullName evidence="1">Uncharacterized protein</fullName>
    </submittedName>
</protein>
<gene>
    <name evidence="1" type="ORF">HJG63_011659</name>
</gene>
<keyword evidence="2" id="KW-1185">Reference proteome</keyword>
<sequence length="131" mass="14424">MRTLKLKMKFSIKPKPLDQAKCSFYSIPGLPNSKQVSSQVFAALEFYSKDPALPQRDSHIDSCALLPSRFLPGHDYLQETSLLFFTLQNPAPSTSTILSQSVYLGKTAGTFYISDLAECICKDLGTGPLCP</sequence>
<dbReference type="EMBL" id="JACASE010000006">
    <property type="protein sequence ID" value="KAF6457089.1"/>
    <property type="molecule type" value="Genomic_DNA"/>
</dbReference>
<proteinExistence type="predicted"/>
<dbReference type="AlphaFoldDB" id="A0A7J8GBQ3"/>
<dbReference type="Proteomes" id="UP000593571">
    <property type="component" value="Unassembled WGS sequence"/>
</dbReference>
<accession>A0A7J8GBQ3</accession>
<comment type="caution">
    <text evidence="1">The sequence shown here is derived from an EMBL/GenBank/DDBJ whole genome shotgun (WGS) entry which is preliminary data.</text>
</comment>
<name>A0A7J8GBQ3_ROUAE</name>